<sequence length="211" mass="24147">MYKLHPSALWHRLCRLFSKQIVIRWQKVTMSTYESHMFDWERFIGFVTVADITQRLSSSLHMPVHWTNRKCSIDCNLYNLIARAGAAFTLSSLRWTPPLCLVHTVLLMVMWPPAASVPCPRPCSCPQPAELHCTFRSLLSIPAAVSKHVERVNLGSVKFAFSACLLFCYTIWITLLMQGDFVLWHANSGSLFLMNVLTPPTLVLLFQVQQH</sequence>
<comment type="caution">
    <text evidence="2">The sequence shown here is derived from an EMBL/GenBank/DDBJ whole genome shotgun (WGS) entry which is preliminary data.</text>
</comment>
<keyword evidence="1" id="KW-1133">Transmembrane helix</keyword>
<evidence type="ECO:0000256" key="1">
    <source>
        <dbReference type="SAM" id="Phobius"/>
    </source>
</evidence>
<keyword evidence="3" id="KW-1185">Reference proteome</keyword>
<reference evidence="2 3" key="1">
    <citation type="submission" date="2020-03" db="EMBL/GenBank/DDBJ databases">
        <title>Dissostichus mawsoni Genome sequencing and assembly.</title>
        <authorList>
            <person name="Park H."/>
        </authorList>
    </citation>
    <scope>NUCLEOTIDE SEQUENCE [LARGE SCALE GENOMIC DNA]</scope>
    <source>
        <strain evidence="2">DM0001</strain>
        <tissue evidence="2">Muscle</tissue>
    </source>
</reference>
<organism evidence="2 3">
    <name type="scientific">Dissostichus mawsoni</name>
    <name type="common">Antarctic cod</name>
    <dbReference type="NCBI Taxonomy" id="36200"/>
    <lineage>
        <taxon>Eukaryota</taxon>
        <taxon>Metazoa</taxon>
        <taxon>Chordata</taxon>
        <taxon>Craniata</taxon>
        <taxon>Vertebrata</taxon>
        <taxon>Euteleostomi</taxon>
        <taxon>Actinopterygii</taxon>
        <taxon>Neopterygii</taxon>
        <taxon>Teleostei</taxon>
        <taxon>Neoteleostei</taxon>
        <taxon>Acanthomorphata</taxon>
        <taxon>Eupercaria</taxon>
        <taxon>Perciformes</taxon>
        <taxon>Notothenioidei</taxon>
        <taxon>Nototheniidae</taxon>
        <taxon>Dissostichus</taxon>
    </lineage>
</organism>
<protein>
    <submittedName>
        <fullName evidence="2">Uncharacterized protein</fullName>
    </submittedName>
</protein>
<proteinExistence type="predicted"/>
<accession>A0A7J5Z6S7</accession>
<evidence type="ECO:0000313" key="2">
    <source>
        <dbReference type="EMBL" id="KAF3857300.1"/>
    </source>
</evidence>
<feature type="transmembrane region" description="Helical" evidence="1">
    <location>
        <begin position="157"/>
        <end position="177"/>
    </location>
</feature>
<keyword evidence="1" id="KW-0472">Membrane</keyword>
<dbReference type="Proteomes" id="UP000518266">
    <property type="component" value="Unassembled WGS sequence"/>
</dbReference>
<gene>
    <name evidence="2" type="ORF">F7725_009159</name>
</gene>
<keyword evidence="1" id="KW-0812">Transmembrane</keyword>
<feature type="transmembrane region" description="Helical" evidence="1">
    <location>
        <begin position="189"/>
        <end position="208"/>
    </location>
</feature>
<name>A0A7J5Z6S7_DISMA</name>
<dbReference type="EMBL" id="JAAKFY010000005">
    <property type="protein sequence ID" value="KAF3857300.1"/>
    <property type="molecule type" value="Genomic_DNA"/>
</dbReference>
<dbReference type="OrthoDB" id="8886335at2759"/>
<dbReference type="AlphaFoldDB" id="A0A7J5Z6S7"/>
<evidence type="ECO:0000313" key="3">
    <source>
        <dbReference type="Proteomes" id="UP000518266"/>
    </source>
</evidence>